<dbReference type="Proteomes" id="UP000231644">
    <property type="component" value="Unassembled WGS sequence"/>
</dbReference>
<evidence type="ECO:0000313" key="2">
    <source>
        <dbReference type="EMBL" id="SFC57709.1"/>
    </source>
</evidence>
<dbReference type="RefSeq" id="WP_139199521.1">
    <property type="nucleotide sequence ID" value="NZ_FNZG01000003.1"/>
</dbReference>
<evidence type="ECO:0000256" key="1">
    <source>
        <dbReference type="SAM" id="SignalP"/>
    </source>
</evidence>
<organism evidence="2 3">
    <name type="scientific">Pseudooceanicola nitratireducens</name>
    <dbReference type="NCBI Taxonomy" id="517719"/>
    <lineage>
        <taxon>Bacteria</taxon>
        <taxon>Pseudomonadati</taxon>
        <taxon>Pseudomonadota</taxon>
        <taxon>Alphaproteobacteria</taxon>
        <taxon>Rhodobacterales</taxon>
        <taxon>Paracoccaceae</taxon>
        <taxon>Pseudooceanicola</taxon>
    </lineage>
</organism>
<dbReference type="STRING" id="517719.SAMN05421762_1400"/>
<proteinExistence type="predicted"/>
<gene>
    <name evidence="2" type="ORF">SAMN05421762_1400</name>
</gene>
<feature type="chain" id="PRO_5014160544" evidence="1">
    <location>
        <begin position="26"/>
        <end position="119"/>
    </location>
</feature>
<dbReference type="EMBL" id="FOLX01000001">
    <property type="protein sequence ID" value="SFC57709.1"/>
    <property type="molecule type" value="Genomic_DNA"/>
</dbReference>
<reference evidence="2 3" key="1">
    <citation type="submission" date="2016-10" db="EMBL/GenBank/DDBJ databases">
        <authorList>
            <person name="de Groot N.N."/>
        </authorList>
    </citation>
    <scope>NUCLEOTIDE SEQUENCE [LARGE SCALE GENOMIC DNA]</scope>
    <source>
        <strain evidence="2 3">DSM 29619</strain>
    </source>
</reference>
<dbReference type="OrthoDB" id="7863585at2"/>
<protein>
    <submittedName>
        <fullName evidence="2">Uncharacterized protein</fullName>
    </submittedName>
</protein>
<dbReference type="AlphaFoldDB" id="A0A1I1K9Z0"/>
<name>A0A1I1K9Z0_9RHOB</name>
<feature type="signal peptide" evidence="1">
    <location>
        <begin position="1"/>
        <end position="25"/>
    </location>
</feature>
<evidence type="ECO:0000313" key="3">
    <source>
        <dbReference type="Proteomes" id="UP000231644"/>
    </source>
</evidence>
<sequence length="119" mass="12155">MGMTLLHRHVLSLVLSLLVVLTGQAAAVAHGAPGPAGRMELCTGSGPVMVYVDAEGQPLGDPVYCPEFALSLILALDLPDVTAGPVALTVVPQGYVAPVVGAARQALVERVARGPPVRI</sequence>
<keyword evidence="1" id="KW-0732">Signal</keyword>
<keyword evidence="3" id="KW-1185">Reference proteome</keyword>
<accession>A0A1I1K9Z0</accession>